<evidence type="ECO:0000313" key="2">
    <source>
        <dbReference type="EMBL" id="KAL1873549.1"/>
    </source>
</evidence>
<feature type="region of interest" description="Disordered" evidence="1">
    <location>
        <begin position="1"/>
        <end position="34"/>
    </location>
</feature>
<comment type="caution">
    <text evidence="2">The sequence shown here is derived from an EMBL/GenBank/DDBJ whole genome shotgun (WGS) entry which is preliminary data.</text>
</comment>
<reference evidence="2 3" key="1">
    <citation type="journal article" date="2024" name="IMA Fungus">
        <title>IMA Genome - F19 : A genome assembly and annotation guide to empower mycologists, including annotated draft genome sequences of Ceratocystis pirilliformis, Diaporthe australafricana, Fusarium ophioides, Paecilomyces lecythidis, and Sporothrix stenoceras.</title>
        <authorList>
            <person name="Aylward J."/>
            <person name="Wilson A.M."/>
            <person name="Visagie C.M."/>
            <person name="Spraker J."/>
            <person name="Barnes I."/>
            <person name="Buitendag C."/>
            <person name="Ceriani C."/>
            <person name="Del Mar Angel L."/>
            <person name="du Plessis D."/>
            <person name="Fuchs T."/>
            <person name="Gasser K."/>
            <person name="Kramer D."/>
            <person name="Li W."/>
            <person name="Munsamy K."/>
            <person name="Piso A."/>
            <person name="Price J.L."/>
            <person name="Sonnekus B."/>
            <person name="Thomas C."/>
            <person name="van der Nest A."/>
            <person name="van Dijk A."/>
            <person name="van Heerden A."/>
            <person name="van Vuuren N."/>
            <person name="Yilmaz N."/>
            <person name="Duong T.A."/>
            <person name="van der Merwe N.A."/>
            <person name="Wingfield M.J."/>
            <person name="Wingfield B.D."/>
        </authorList>
    </citation>
    <scope>NUCLEOTIDE SEQUENCE [LARGE SCALE GENOMIC DNA]</scope>
    <source>
        <strain evidence="2 3">CMW 18300</strain>
    </source>
</reference>
<gene>
    <name evidence="2" type="ORF">Daus18300_003912</name>
</gene>
<dbReference type="EMBL" id="JAWRVE010000025">
    <property type="protein sequence ID" value="KAL1873549.1"/>
    <property type="molecule type" value="Genomic_DNA"/>
</dbReference>
<dbReference type="Proteomes" id="UP001583177">
    <property type="component" value="Unassembled WGS sequence"/>
</dbReference>
<feature type="region of interest" description="Disordered" evidence="1">
    <location>
        <begin position="54"/>
        <end position="73"/>
    </location>
</feature>
<evidence type="ECO:0000256" key="1">
    <source>
        <dbReference type="SAM" id="MobiDB-lite"/>
    </source>
</evidence>
<evidence type="ECO:0000313" key="3">
    <source>
        <dbReference type="Proteomes" id="UP001583177"/>
    </source>
</evidence>
<name>A0ABR3XC93_9PEZI</name>
<sequence length="186" mass="20911">MSRKRAADPFIKPDPGAKRVKREGDGNFSLSSIPMAPPPAFASSTSSAIVPKFESGDRKPLGPTANFGETSGNNRKRKFFGKTIRAVRDDDWVSCHFNKSAMVVEFVMHCALSKKWSSMDVEQELFQRLNKAKFDIQPSEDWGFLDRKFFATFKEANVQPCSAPLRFSCKVNVQRLSVKKDENSPL</sequence>
<accession>A0ABR3XC93</accession>
<keyword evidence="3" id="KW-1185">Reference proteome</keyword>
<proteinExistence type="predicted"/>
<protein>
    <submittedName>
        <fullName evidence="2">Uncharacterized protein</fullName>
    </submittedName>
</protein>
<organism evidence="2 3">
    <name type="scientific">Diaporthe australafricana</name>
    <dbReference type="NCBI Taxonomy" id="127596"/>
    <lineage>
        <taxon>Eukaryota</taxon>
        <taxon>Fungi</taxon>
        <taxon>Dikarya</taxon>
        <taxon>Ascomycota</taxon>
        <taxon>Pezizomycotina</taxon>
        <taxon>Sordariomycetes</taxon>
        <taxon>Sordariomycetidae</taxon>
        <taxon>Diaporthales</taxon>
        <taxon>Diaporthaceae</taxon>
        <taxon>Diaporthe</taxon>
    </lineage>
</organism>